<proteinExistence type="predicted"/>
<organism evidence="1">
    <name type="scientific">Ralstonia syzygii R24</name>
    <dbReference type="NCBI Taxonomy" id="907261"/>
    <lineage>
        <taxon>Bacteria</taxon>
        <taxon>Pseudomonadati</taxon>
        <taxon>Pseudomonadota</taxon>
        <taxon>Betaproteobacteria</taxon>
        <taxon>Burkholderiales</taxon>
        <taxon>Burkholderiaceae</taxon>
        <taxon>Ralstonia</taxon>
        <taxon>Ralstonia solanacearum species complex</taxon>
    </lineage>
</organism>
<gene>
    <name evidence="1" type="ORF">RALSY_mp10179</name>
</gene>
<dbReference type="EMBL" id="FR854090">
    <property type="protein sequence ID" value="CCA87660.1"/>
    <property type="molecule type" value="Genomic_DNA"/>
</dbReference>
<dbReference type="AlphaFoldDB" id="G3A8S7"/>
<reference evidence="1" key="1">
    <citation type="journal article" date="2011" name="PLoS ONE">
        <title>Ralstonia syzygii, the Blood Disease Bacterium and some Asian R. solanacearum strains form a single genomic species despite divergent lifestyles.</title>
        <authorList>
            <person name="Remenant B."/>
            <person name="de Cambiaire J.C."/>
            <person name="Cellier G."/>
            <person name="Jacobs J.M."/>
            <person name="Mangenot S."/>
            <person name="Barbe V."/>
            <person name="Lajus A."/>
            <person name="Vallenet D."/>
            <person name="Medigue C."/>
            <person name="Fegan M."/>
            <person name="Allen C."/>
            <person name="Prior P."/>
        </authorList>
    </citation>
    <scope>NUCLEOTIDE SEQUENCE</scope>
    <source>
        <strain evidence="1">R24</strain>
    </source>
</reference>
<protein>
    <submittedName>
        <fullName evidence="1">Uncharacterized protein</fullName>
    </submittedName>
</protein>
<accession>G3A8S7</accession>
<sequence length="90" mass="9539">MFEFRDITGEAVARRPYGSLLAAVDSLAVRLLEHGRFRHGDRVPLAHGPGAVPVAFPARADDAAMRRTGPALACSSNEGRLAASPQGRSD</sequence>
<name>G3A8S7_9RALS</name>
<evidence type="ECO:0000313" key="1">
    <source>
        <dbReference type="EMBL" id="CCA87660.1"/>
    </source>
</evidence>
<reference evidence="1" key="2">
    <citation type="submission" date="2011-04" db="EMBL/GenBank/DDBJ databases">
        <authorList>
            <person name="Genoscope - CEA"/>
        </authorList>
    </citation>
    <scope>NUCLEOTIDE SEQUENCE</scope>
    <source>
        <strain evidence="1">R24</strain>
    </source>
</reference>